<keyword evidence="2" id="KW-1185">Reference proteome</keyword>
<dbReference type="VEuPathDB" id="VectorBase:GPAI027279"/>
<protein>
    <submittedName>
        <fullName evidence="1">Uncharacterized protein</fullName>
    </submittedName>
</protein>
<reference evidence="1" key="2">
    <citation type="submission" date="2020-05" db="UniProtKB">
        <authorList>
            <consortium name="EnsemblMetazoa"/>
        </authorList>
    </citation>
    <scope>IDENTIFICATION</scope>
    <source>
        <strain evidence="1">IAEA</strain>
    </source>
</reference>
<name>A0A1A9ZWJ4_GLOPL</name>
<organism evidence="1 2">
    <name type="scientific">Glossina pallidipes</name>
    <name type="common">Tsetse fly</name>
    <dbReference type="NCBI Taxonomy" id="7398"/>
    <lineage>
        <taxon>Eukaryota</taxon>
        <taxon>Metazoa</taxon>
        <taxon>Ecdysozoa</taxon>
        <taxon>Arthropoda</taxon>
        <taxon>Hexapoda</taxon>
        <taxon>Insecta</taxon>
        <taxon>Pterygota</taxon>
        <taxon>Neoptera</taxon>
        <taxon>Endopterygota</taxon>
        <taxon>Diptera</taxon>
        <taxon>Brachycera</taxon>
        <taxon>Muscomorpha</taxon>
        <taxon>Hippoboscoidea</taxon>
        <taxon>Glossinidae</taxon>
        <taxon>Glossina</taxon>
    </lineage>
</organism>
<evidence type="ECO:0000313" key="1">
    <source>
        <dbReference type="EnsemblMetazoa" id="GPAI027279-PA"/>
    </source>
</evidence>
<dbReference type="EnsemblMetazoa" id="GPAI027279-RA">
    <property type="protein sequence ID" value="GPAI027279-PA"/>
    <property type="gene ID" value="GPAI027279"/>
</dbReference>
<dbReference type="Proteomes" id="UP000092445">
    <property type="component" value="Unassembled WGS sequence"/>
</dbReference>
<reference evidence="2" key="1">
    <citation type="submission" date="2014-03" db="EMBL/GenBank/DDBJ databases">
        <authorList>
            <person name="Aksoy S."/>
            <person name="Warren W."/>
            <person name="Wilson R.K."/>
        </authorList>
    </citation>
    <scope>NUCLEOTIDE SEQUENCE [LARGE SCALE GENOMIC DNA]</scope>
    <source>
        <strain evidence="2">IAEA</strain>
    </source>
</reference>
<accession>A0A1A9ZWJ4</accession>
<evidence type="ECO:0000313" key="2">
    <source>
        <dbReference type="Proteomes" id="UP000092445"/>
    </source>
</evidence>
<proteinExistence type="predicted"/>
<sequence>MKTSEENNNKIVTLLFTLNIKTSSKTSEEAHGKKCYLLKSKIEACSNAEEKLHVRQSHDLHLQNGERARNCLAENQEKAKEIPRHSVNFENGLSQIQASKATFLSEIHTKSHVHKKFSINQD</sequence>
<dbReference type="AlphaFoldDB" id="A0A1A9ZWJ4"/>